<organism evidence="1 2">
    <name type="scientific">Dreissena polymorpha</name>
    <name type="common">Zebra mussel</name>
    <name type="synonym">Mytilus polymorpha</name>
    <dbReference type="NCBI Taxonomy" id="45954"/>
    <lineage>
        <taxon>Eukaryota</taxon>
        <taxon>Metazoa</taxon>
        <taxon>Spiralia</taxon>
        <taxon>Lophotrochozoa</taxon>
        <taxon>Mollusca</taxon>
        <taxon>Bivalvia</taxon>
        <taxon>Autobranchia</taxon>
        <taxon>Heteroconchia</taxon>
        <taxon>Euheterodonta</taxon>
        <taxon>Imparidentia</taxon>
        <taxon>Neoheterodontei</taxon>
        <taxon>Myida</taxon>
        <taxon>Dreissenoidea</taxon>
        <taxon>Dreissenidae</taxon>
        <taxon>Dreissena</taxon>
    </lineage>
</organism>
<proteinExistence type="predicted"/>
<dbReference type="AlphaFoldDB" id="A0A9D4MFP2"/>
<reference evidence="1" key="1">
    <citation type="journal article" date="2019" name="bioRxiv">
        <title>The Genome of the Zebra Mussel, Dreissena polymorpha: A Resource for Invasive Species Research.</title>
        <authorList>
            <person name="McCartney M.A."/>
            <person name="Auch B."/>
            <person name="Kono T."/>
            <person name="Mallez S."/>
            <person name="Zhang Y."/>
            <person name="Obille A."/>
            <person name="Becker A."/>
            <person name="Abrahante J.E."/>
            <person name="Garbe J."/>
            <person name="Badalamenti J.P."/>
            <person name="Herman A."/>
            <person name="Mangelson H."/>
            <person name="Liachko I."/>
            <person name="Sullivan S."/>
            <person name="Sone E.D."/>
            <person name="Koren S."/>
            <person name="Silverstein K.A.T."/>
            <person name="Beckman K.B."/>
            <person name="Gohl D.M."/>
        </authorList>
    </citation>
    <scope>NUCLEOTIDE SEQUENCE</scope>
    <source>
        <strain evidence="1">Duluth1</strain>
        <tissue evidence="1">Whole animal</tissue>
    </source>
</reference>
<gene>
    <name evidence="1" type="ORF">DPMN_037618</name>
</gene>
<dbReference type="Proteomes" id="UP000828390">
    <property type="component" value="Unassembled WGS sequence"/>
</dbReference>
<comment type="caution">
    <text evidence="1">The sequence shown here is derived from an EMBL/GenBank/DDBJ whole genome shotgun (WGS) entry which is preliminary data.</text>
</comment>
<evidence type="ECO:0000313" key="1">
    <source>
        <dbReference type="EMBL" id="KAH3874376.1"/>
    </source>
</evidence>
<sequence length="62" mass="6722">MVTVLTLQATLPHPCRTLTGSTASPMITLVAMAMKSWSRALETNGNDLDTRTLHSMTFSLLS</sequence>
<dbReference type="EMBL" id="JAIWYP010000002">
    <property type="protein sequence ID" value="KAH3874376.1"/>
    <property type="molecule type" value="Genomic_DNA"/>
</dbReference>
<protein>
    <submittedName>
        <fullName evidence="1">Uncharacterized protein</fullName>
    </submittedName>
</protein>
<reference evidence="1" key="2">
    <citation type="submission" date="2020-11" db="EMBL/GenBank/DDBJ databases">
        <authorList>
            <person name="McCartney M.A."/>
            <person name="Auch B."/>
            <person name="Kono T."/>
            <person name="Mallez S."/>
            <person name="Becker A."/>
            <person name="Gohl D.M."/>
            <person name="Silverstein K.A.T."/>
            <person name="Koren S."/>
            <person name="Bechman K.B."/>
            <person name="Herman A."/>
            <person name="Abrahante J.E."/>
            <person name="Garbe J."/>
        </authorList>
    </citation>
    <scope>NUCLEOTIDE SEQUENCE</scope>
    <source>
        <strain evidence="1">Duluth1</strain>
        <tissue evidence="1">Whole animal</tissue>
    </source>
</reference>
<accession>A0A9D4MFP2</accession>
<keyword evidence="2" id="KW-1185">Reference proteome</keyword>
<evidence type="ECO:0000313" key="2">
    <source>
        <dbReference type="Proteomes" id="UP000828390"/>
    </source>
</evidence>
<name>A0A9D4MFP2_DREPO</name>